<dbReference type="AlphaFoldDB" id="A0AAD5RAM7"/>
<gene>
    <name evidence="2" type="ORF">KIN20_034604</name>
</gene>
<feature type="compositionally biased region" description="Basic residues" evidence="1">
    <location>
        <begin position="62"/>
        <end position="72"/>
    </location>
</feature>
<name>A0AAD5RAM7_PARTN</name>
<protein>
    <submittedName>
        <fullName evidence="2">Uncharacterized protein</fullName>
    </submittedName>
</protein>
<feature type="region of interest" description="Disordered" evidence="1">
    <location>
        <begin position="33"/>
        <end position="75"/>
    </location>
</feature>
<dbReference type="Proteomes" id="UP001196413">
    <property type="component" value="Unassembled WGS sequence"/>
</dbReference>
<accession>A0AAD5RAM7</accession>
<organism evidence="2 3">
    <name type="scientific">Parelaphostrongylus tenuis</name>
    <name type="common">Meningeal worm</name>
    <dbReference type="NCBI Taxonomy" id="148309"/>
    <lineage>
        <taxon>Eukaryota</taxon>
        <taxon>Metazoa</taxon>
        <taxon>Ecdysozoa</taxon>
        <taxon>Nematoda</taxon>
        <taxon>Chromadorea</taxon>
        <taxon>Rhabditida</taxon>
        <taxon>Rhabditina</taxon>
        <taxon>Rhabditomorpha</taxon>
        <taxon>Strongyloidea</taxon>
        <taxon>Metastrongylidae</taxon>
        <taxon>Parelaphostrongylus</taxon>
    </lineage>
</organism>
<dbReference type="EMBL" id="JAHQIW010007145">
    <property type="protein sequence ID" value="KAJ1372438.1"/>
    <property type="molecule type" value="Genomic_DNA"/>
</dbReference>
<comment type="caution">
    <text evidence="2">The sequence shown here is derived from an EMBL/GenBank/DDBJ whole genome shotgun (WGS) entry which is preliminary data.</text>
</comment>
<reference evidence="2" key="1">
    <citation type="submission" date="2021-06" db="EMBL/GenBank/DDBJ databases">
        <title>Parelaphostrongylus tenuis whole genome reference sequence.</title>
        <authorList>
            <person name="Garwood T.J."/>
            <person name="Larsen P.A."/>
            <person name="Fountain-Jones N.M."/>
            <person name="Garbe J.R."/>
            <person name="Macchietto M.G."/>
            <person name="Kania S.A."/>
            <person name="Gerhold R.W."/>
            <person name="Richards J.E."/>
            <person name="Wolf T.M."/>
        </authorList>
    </citation>
    <scope>NUCLEOTIDE SEQUENCE</scope>
    <source>
        <strain evidence="2">MNPRO001-30</strain>
        <tissue evidence="2">Meninges</tissue>
    </source>
</reference>
<evidence type="ECO:0000313" key="3">
    <source>
        <dbReference type="Proteomes" id="UP001196413"/>
    </source>
</evidence>
<proteinExistence type="predicted"/>
<keyword evidence="3" id="KW-1185">Reference proteome</keyword>
<evidence type="ECO:0000313" key="2">
    <source>
        <dbReference type="EMBL" id="KAJ1372438.1"/>
    </source>
</evidence>
<evidence type="ECO:0000256" key="1">
    <source>
        <dbReference type="SAM" id="MobiDB-lite"/>
    </source>
</evidence>
<sequence length="95" mass="10804">MDERKVIEPKYFVTADNVTDCCKIDHSENTQCREVDSKTTISHKRTSPSEVPRSSVAALNKTARKRQQRRRSTSTTKLCGQSVIRLIGCEEDEDC</sequence>